<feature type="region of interest" description="Disordered" evidence="7">
    <location>
        <begin position="1543"/>
        <end position="1578"/>
    </location>
</feature>
<accession>A0A4D6XGK9</accession>
<keyword evidence="6" id="KW-1035">Host cytoplasm</keyword>
<protein>
    <recommendedName>
        <fullName evidence="2">RING-type E3 ubiquitin transferase</fullName>
        <ecNumber evidence="2">2.3.2.27</ecNumber>
    </recommendedName>
</protein>
<dbReference type="PANTHER" id="PTHR48051:SF1">
    <property type="entry name" value="RAS SUPPRESSOR PROTEIN 1"/>
    <property type="match status" value="1"/>
</dbReference>
<dbReference type="PANTHER" id="PTHR48051">
    <property type="match status" value="1"/>
</dbReference>
<feature type="compositionally biased region" description="Low complexity" evidence="7">
    <location>
        <begin position="1544"/>
        <end position="1556"/>
    </location>
</feature>
<dbReference type="EMBL" id="CP039371">
    <property type="protein sequence ID" value="QCI14989.1"/>
    <property type="molecule type" value="Genomic_DNA"/>
</dbReference>
<dbReference type="Pfam" id="PF20178">
    <property type="entry name" value="ToxA_N"/>
    <property type="match status" value="1"/>
</dbReference>
<evidence type="ECO:0000256" key="6">
    <source>
        <dbReference type="PROSITE-ProRule" id="PRU01398"/>
    </source>
</evidence>
<organism evidence="9 10">
    <name type="scientific">Pseudomonas putida</name>
    <name type="common">Arthrobacter siderocapsulatus</name>
    <dbReference type="NCBI Taxonomy" id="303"/>
    <lineage>
        <taxon>Bacteria</taxon>
        <taxon>Pseudomonadati</taxon>
        <taxon>Pseudomonadota</taxon>
        <taxon>Gammaproteobacteria</taxon>
        <taxon>Pseudomonadales</taxon>
        <taxon>Pseudomonadaceae</taxon>
        <taxon>Pseudomonas</taxon>
    </lineage>
</organism>
<evidence type="ECO:0000256" key="1">
    <source>
        <dbReference type="ARBA" id="ARBA00000900"/>
    </source>
</evidence>
<keyword evidence="6" id="KW-0832">Ubl conjugation</keyword>
<dbReference type="Pfam" id="PF14496">
    <property type="entry name" value="NEL"/>
    <property type="match status" value="1"/>
</dbReference>
<keyword evidence="4" id="KW-0677">Repeat</keyword>
<keyword evidence="3" id="KW-0433">Leucine-rich repeat</keyword>
<keyword evidence="6" id="KW-0833">Ubl conjugation pathway</keyword>
<comment type="PTM">
    <text evidence="6">Ubiquitinated in the presence of host E1 ubiquitin-activating enzyme, E2 ubiquitin-conjugating enzyme and ubiquitin.</text>
</comment>
<dbReference type="PROSITE" id="PS52053">
    <property type="entry name" value="NEL"/>
    <property type="match status" value="1"/>
</dbReference>
<comment type="catalytic activity">
    <reaction evidence="1">
        <text>S-ubiquitinyl-[E2 ubiquitin-conjugating enzyme]-L-cysteine + [acceptor protein]-L-lysine = [E2 ubiquitin-conjugating enzyme]-L-cysteine + N(6)-ubiquitinyl-[acceptor protein]-L-lysine.</text>
        <dbReference type="EC" id="2.3.2.27"/>
    </reaction>
</comment>
<evidence type="ECO:0000256" key="2">
    <source>
        <dbReference type="ARBA" id="ARBA00012483"/>
    </source>
</evidence>
<evidence type="ECO:0000256" key="4">
    <source>
        <dbReference type="ARBA" id="ARBA00022737"/>
    </source>
</evidence>
<comment type="similarity">
    <text evidence="6">Belongs to the LRR-containing bacterial E3 ligase family.</text>
</comment>
<keyword evidence="6" id="KW-0964">Secreted</keyword>
<dbReference type="GO" id="GO:0005737">
    <property type="term" value="C:cytoplasm"/>
    <property type="evidence" value="ECO:0007669"/>
    <property type="project" value="TreeGrafter"/>
</dbReference>
<evidence type="ECO:0000313" key="9">
    <source>
        <dbReference type="EMBL" id="QCI14989.1"/>
    </source>
</evidence>
<dbReference type="InterPro" id="IPR003591">
    <property type="entry name" value="Leu-rich_rpt_typical-subtyp"/>
</dbReference>
<sequence length="1859" mass="207659">MSTSNANTPYALIERKIPDWMKSAPSTTHKALRKAVATPLPWLEKALLEQPEIVLQQRFDHVLHIQAEASLKALLKPLKKPDAFAAPLLTKAIEKRFGLKLDVRRTYLFNAKKAAAYKRADESGHDDFVVASRALKRATQSLLHCALQNFEASEAKAGGLDEEATFRSVVLDSNVFRLHVPEGKPVAIPPDEFAALARELDLGGQYQNLLSALRTPVPAQAGVSAAEDDPLLTRLKASEHASLRSHAHLAMLQGHVDADMYAALLLVPKMAHPQYRGTSVCCSFLKLWDMELTGIVAIGPDREVSSKPVPVVVFIPDDPICPLKQYESTGAFTAELRDRLRDASYLSFFQRFVPARHLNTFLSKLEDCLNPKSGFLPIGYRPRVPDPNARLPLGESEVLTKLLVQVASQKIERLQDDARFHAVPTALIDDRAFWERLEYFAQKTMQALSVAAFFVPVLGEVMMGVAAFDLAHEVFEGIDSWTKGETEQALGYLFDVLENVAFMAALGAAGHSTGMPAIEHTPVEMPSFIEELDAIDMPNGEPRLWKPDLEPFGHDIVLPGDLRPNEFGVYEYQGKTWLTVEDRAYSIRPTETPDLFKIEHPTDPSRYEPTVRHNGAGNWLYETDRPLQWEGIQLFRRSGPHNVHFSDEVANRILRITDTHEAVLRRIVSEGKRLPGQLEDTLQRFFLDEKVAQHLADAPFSDRSSLFHRLYSEQQPPQSLRDEMILEAGPRLPAAIRQELLREATAAELQALDQRVMPPRLKAEIDAYLPNVRLTRAYENLFISSVRSLDTDKLIMHTLERLPGWQQQVRIEIHDGAFAGPLQDSIGPTDAAITRFLSREPDGYRLQPTDGGTGEGGRTLYSAIAEALPAAQLTALGLTTDNAAAGLEQQVQQAPLMPRKALRELLGIPARQPGFVPPMRLADGRIGYPLSGRGALAGYILRDTLLDMIRLLGIEEHYPLSAESILSQLESTGMTRPQIFSRFQQLLEERQTLELAMINWAAESASTVDLPARTSSRTNIGRAIWRHWFSTSLLELGGIETTFHLNQANLADFPSQLPGFIYERTRNLDLLDMGLDAPGGIVPFSPQGLETLQGFLERFPRLTSLTVCRWPTDAHLASPFPNIASLVVQQLPQLRTLRLGNLGLAVDASDFSALTTLTQLQTLDLSGAYLPQTALPPLRNPSLRHLTLDQASLDQWPAWLDAEALENLETLSLRYNRISELPDFLLSQSTAGQSTTRISLQGNPLPSAQIWRFGLETPRRFVIEMDIPDFLRIQINNARNQLTELRVSIDQWTHSSSSGAIPNAETLEARARLGEVLIDYWRTARTRQGVPLNLVDVDLAHFPQLPMFFQALVQNLVLTRVAATAEQLNTFLTLFPHLSELQFSGHVQPMTALPRALSNMRNLQALTLHDQGLLIDQAMMDSFNDINGLLTLDLSGNRLAPFTRAATSLSTLRRLYLTNTQLQAWPAWVDELLPLNLLDLNGNQLTTLPEPILANPRTQQMQSEISLMGNPLERDSMIRAHTSEGFNRRFRFQMDLPEDIQALSPAHSSSSDNSPYHSHESSPESSPESNPQPTVEPWLRSTPEENEALRQAWQQLENDAGADNLLHLVQRLEQAAPYQNAETRNGFAERVGRIIVHAARNPVDLQLFNAMAQAARVGRTCLDGALLEFNQIELRLFSEQTLQGLTGPERGAALLRLMRQSFRMESLDNIAYAGITQSGQQVLALGGRDLAEVRLAYRVLLAEALNLPLAPSSMLYEATAGVNANERNLVMAEVQRREGGTEFLDYISNNPMWVDYLRSAYEDRFTVIEDQYRQQVLALPDAFPDRAVDDLAEEYAALERRKAAEYQALIRELSTTLSL</sequence>
<dbReference type="InterPro" id="IPR001611">
    <property type="entry name" value="Leu-rich_rpt"/>
</dbReference>
<dbReference type="InterPro" id="IPR046673">
    <property type="entry name" value="ToxA_N"/>
</dbReference>
<evidence type="ECO:0000256" key="5">
    <source>
        <dbReference type="ARBA" id="ARBA00023026"/>
    </source>
</evidence>
<name>A0A4D6XGK9_PSEPU</name>
<keyword evidence="6" id="KW-0808">Transferase</keyword>
<dbReference type="RefSeq" id="WP_136916962.1">
    <property type="nucleotide sequence ID" value="NZ_CP039371.1"/>
</dbReference>
<dbReference type="GO" id="GO:0061630">
    <property type="term" value="F:ubiquitin protein ligase activity"/>
    <property type="evidence" value="ECO:0007669"/>
    <property type="project" value="UniProtKB-EC"/>
</dbReference>
<dbReference type="OrthoDB" id="1467561at2"/>
<evidence type="ECO:0000256" key="7">
    <source>
        <dbReference type="SAM" id="MobiDB-lite"/>
    </source>
</evidence>
<dbReference type="EC" id="2.3.2.27" evidence="2"/>
<dbReference type="InterPro" id="IPR029487">
    <property type="entry name" value="NEL_dom"/>
</dbReference>
<feature type="active site" description="Glycyl thioester intermediate" evidence="6">
    <location>
        <position position="1661"/>
    </location>
</feature>
<dbReference type="PROSITE" id="PS51450">
    <property type="entry name" value="LRR"/>
    <property type="match status" value="1"/>
</dbReference>
<gene>
    <name evidence="9" type="ORF">E6B08_28150</name>
</gene>
<dbReference type="SMART" id="SM00369">
    <property type="entry name" value="LRR_TYP"/>
    <property type="match status" value="4"/>
</dbReference>
<dbReference type="Proteomes" id="UP000298551">
    <property type="component" value="Chromosome"/>
</dbReference>
<evidence type="ECO:0000259" key="8">
    <source>
        <dbReference type="PROSITE" id="PS52053"/>
    </source>
</evidence>
<feature type="domain" description="NEL" evidence="8">
    <location>
        <begin position="1570"/>
        <end position="1859"/>
    </location>
</feature>
<dbReference type="Gene3D" id="1.20.58.360">
    <property type="entry name" value="Shigella T3SS effector IpaH defines"/>
    <property type="match status" value="1"/>
</dbReference>
<dbReference type="Gene3D" id="3.80.10.10">
    <property type="entry name" value="Ribonuclease Inhibitor"/>
    <property type="match status" value="2"/>
</dbReference>
<dbReference type="GO" id="GO:0016567">
    <property type="term" value="P:protein ubiquitination"/>
    <property type="evidence" value="ECO:0007669"/>
    <property type="project" value="InterPro"/>
</dbReference>
<keyword evidence="5" id="KW-0843">Virulence</keyword>
<reference evidence="10" key="1">
    <citation type="submission" date="2019-04" db="EMBL/GenBank/DDBJ databases">
        <title>Genome sequence of Pseudomonas putida 1290, an auxin catabolizing strain.</title>
        <authorList>
            <person name="Laird T.S."/>
            <person name="Leveau J.H.J."/>
        </authorList>
    </citation>
    <scope>NUCLEOTIDE SEQUENCE [LARGE SCALE GENOMIC DNA]</scope>
    <source>
        <strain evidence="10">1290</strain>
    </source>
</reference>
<dbReference type="InterPro" id="IPR032675">
    <property type="entry name" value="LRR_dom_sf"/>
</dbReference>
<evidence type="ECO:0000313" key="10">
    <source>
        <dbReference type="Proteomes" id="UP000298551"/>
    </source>
</evidence>
<dbReference type="GO" id="GO:0005576">
    <property type="term" value="C:extracellular region"/>
    <property type="evidence" value="ECO:0007669"/>
    <property type="project" value="UniProtKB-UniRule"/>
</dbReference>
<proteinExistence type="inferred from homology"/>
<dbReference type="InterPro" id="IPR050216">
    <property type="entry name" value="LRR_domain-containing"/>
</dbReference>
<dbReference type="SUPFAM" id="SSF52058">
    <property type="entry name" value="L domain-like"/>
    <property type="match status" value="1"/>
</dbReference>
<evidence type="ECO:0000256" key="3">
    <source>
        <dbReference type="ARBA" id="ARBA00022614"/>
    </source>
</evidence>